<gene>
    <name evidence="2" type="ORF">MQH31_12670</name>
</gene>
<feature type="compositionally biased region" description="Basic and acidic residues" evidence="1">
    <location>
        <begin position="384"/>
        <end position="393"/>
    </location>
</feature>
<proteinExistence type="predicted"/>
<evidence type="ECO:0000313" key="3">
    <source>
        <dbReference type="Proteomes" id="UP001165341"/>
    </source>
</evidence>
<reference evidence="2" key="1">
    <citation type="submission" date="2022-03" db="EMBL/GenBank/DDBJ databases">
        <title>Cryobacterium sp. nov. strain ZS14-85, isolated from Antarctic soil.</title>
        <authorList>
            <person name="Li J."/>
            <person name="Niu G."/>
        </authorList>
    </citation>
    <scope>NUCLEOTIDE SEQUENCE</scope>
    <source>
        <strain evidence="2">ZS14-85</strain>
    </source>
</reference>
<feature type="region of interest" description="Disordered" evidence="1">
    <location>
        <begin position="371"/>
        <end position="393"/>
    </location>
</feature>
<dbReference type="RefSeq" id="WP_243012338.1">
    <property type="nucleotide sequence ID" value="NZ_JALGAR010000003.1"/>
</dbReference>
<organism evidence="2 3">
    <name type="scientific">Cryobacterium zhongshanensis</name>
    <dbReference type="NCBI Taxonomy" id="2928153"/>
    <lineage>
        <taxon>Bacteria</taxon>
        <taxon>Bacillati</taxon>
        <taxon>Actinomycetota</taxon>
        <taxon>Actinomycetes</taxon>
        <taxon>Micrococcales</taxon>
        <taxon>Microbacteriaceae</taxon>
        <taxon>Cryobacterium</taxon>
    </lineage>
</organism>
<keyword evidence="3" id="KW-1185">Reference proteome</keyword>
<evidence type="ECO:0000256" key="1">
    <source>
        <dbReference type="SAM" id="MobiDB-lite"/>
    </source>
</evidence>
<name>A0AA41QVW3_9MICO</name>
<protein>
    <submittedName>
        <fullName evidence="2">Uncharacterized protein</fullName>
    </submittedName>
</protein>
<dbReference type="Proteomes" id="UP001165341">
    <property type="component" value="Unassembled WGS sequence"/>
</dbReference>
<feature type="region of interest" description="Disordered" evidence="1">
    <location>
        <begin position="148"/>
        <end position="219"/>
    </location>
</feature>
<sequence>MEPKRFQLDGPTLPELKARILAEHGADARIVSAERVTVGGIRGFFARRHYEVTVEVPERRRRAAHAQPVRMVALERDEPGGDGADASGDVVPGRAARLGILALLEDADGADDAGTLGRQRPAVQAPLLSTGSAGFAQLMDELTFTVSEPVPEPIPESASGPASGPLPGSVRAAEPSGHATEAGAPRDAGMYRRPATLVPRAGPPVQRPAGPTAVPRPFTHPGDLVVLVGTPAETLRVAGMMAAMDGAAEVLVAGSVVSEGARRVDDRRSALAARAGGVARGRTCFLAFGIGETPGDREYLGGDLLMVGADQTWVVVDAGRKPSDTADWVGLVAAVIPIDAVAVVGSATTSSPETVDDLGIPVGWVDGAPADSATLGRQAPRLPDAPDARARLA</sequence>
<comment type="caution">
    <text evidence="2">The sequence shown here is derived from an EMBL/GenBank/DDBJ whole genome shotgun (WGS) entry which is preliminary data.</text>
</comment>
<dbReference type="AlphaFoldDB" id="A0AA41QVW3"/>
<accession>A0AA41QVW3</accession>
<dbReference type="EMBL" id="JALGAR010000003">
    <property type="protein sequence ID" value="MCI4658661.1"/>
    <property type="molecule type" value="Genomic_DNA"/>
</dbReference>
<evidence type="ECO:0000313" key="2">
    <source>
        <dbReference type="EMBL" id="MCI4658661.1"/>
    </source>
</evidence>